<dbReference type="Proteomes" id="UP000030011">
    <property type="component" value="Unassembled WGS sequence"/>
</dbReference>
<evidence type="ECO:0000313" key="2">
    <source>
        <dbReference type="Proteomes" id="UP000030011"/>
    </source>
</evidence>
<gene>
    <name evidence="1" type="ORF">N803_05060</name>
</gene>
<dbReference type="AlphaFoldDB" id="A0A0A0JJK8"/>
<reference evidence="1 2" key="1">
    <citation type="submission" date="2013-08" db="EMBL/GenBank/DDBJ databases">
        <title>The genome sequence of Knoellia subterranea.</title>
        <authorList>
            <person name="Zhu W."/>
            <person name="Wang G."/>
        </authorList>
    </citation>
    <scope>NUCLEOTIDE SEQUENCE [LARGE SCALE GENOMIC DNA]</scope>
    <source>
        <strain evidence="1 2">KCTC 19937</strain>
    </source>
</reference>
<accession>A0A0A0JJK8</accession>
<sequence>MAWDASVADCIALGRAVADREDERSGNRATTLLVVADGSARRTEKAPGHFDERAAAVDDSIVGAVRDAADGGLDRLLDLDPTLCADLLVTGRAPLQVLAAATGEALGGGHEGERTAYEVVSCEVSDPFGVLYVVAHLRARA</sequence>
<organism evidence="1 2">
    <name type="scientific">Knoellia subterranea KCTC 19937</name>
    <dbReference type="NCBI Taxonomy" id="1385521"/>
    <lineage>
        <taxon>Bacteria</taxon>
        <taxon>Bacillati</taxon>
        <taxon>Actinomycetota</taxon>
        <taxon>Actinomycetes</taxon>
        <taxon>Micrococcales</taxon>
        <taxon>Intrasporangiaceae</taxon>
        <taxon>Knoellia</taxon>
    </lineage>
</organism>
<name>A0A0A0JJK8_9MICO</name>
<proteinExistence type="predicted"/>
<dbReference type="Gene3D" id="3.40.830.10">
    <property type="entry name" value="LigB-like"/>
    <property type="match status" value="1"/>
</dbReference>
<keyword evidence="2" id="KW-1185">Reference proteome</keyword>
<protein>
    <submittedName>
        <fullName evidence="1">Uncharacterized protein</fullName>
    </submittedName>
</protein>
<comment type="caution">
    <text evidence="1">The sequence shown here is derived from an EMBL/GenBank/DDBJ whole genome shotgun (WGS) entry which is preliminary data.</text>
</comment>
<evidence type="ECO:0000313" key="1">
    <source>
        <dbReference type="EMBL" id="KGN36237.1"/>
    </source>
</evidence>
<dbReference type="eggNOG" id="COG3885">
    <property type="taxonomic scope" value="Bacteria"/>
</dbReference>
<dbReference type="EMBL" id="AVPK01000013">
    <property type="protein sequence ID" value="KGN36237.1"/>
    <property type="molecule type" value="Genomic_DNA"/>
</dbReference>
<dbReference type="STRING" id="1385521.N803_05060"/>